<reference evidence="2" key="1">
    <citation type="submission" date="2020-10" db="EMBL/GenBank/DDBJ databases">
        <title>Chromosome-scale genome assembly of the Allis shad, Alosa alosa.</title>
        <authorList>
            <person name="Margot Z."/>
            <person name="Christophe K."/>
            <person name="Cabau C."/>
            <person name="Louis A."/>
            <person name="Berthelot C."/>
            <person name="Parey E."/>
            <person name="Roest Crollius H."/>
            <person name="Montfort J."/>
            <person name="Robinson-Rechavi M."/>
            <person name="Bucao C."/>
            <person name="Bouchez O."/>
            <person name="Gislard M."/>
            <person name="Lluch J."/>
            <person name="Milhes M."/>
            <person name="Lampietro C."/>
            <person name="Lopez Roques C."/>
            <person name="Donnadieu C."/>
            <person name="Braasch I."/>
            <person name="Desvignes T."/>
            <person name="Postlethwait J."/>
            <person name="Bobe J."/>
            <person name="Guiguen Y."/>
        </authorList>
    </citation>
    <scope>NUCLEOTIDE SEQUENCE</scope>
    <source>
        <strain evidence="2">M-15738</strain>
        <tissue evidence="2">Blood</tissue>
    </source>
</reference>
<evidence type="ECO:0000313" key="2">
    <source>
        <dbReference type="EMBL" id="KAG5261217.1"/>
    </source>
</evidence>
<protein>
    <recommendedName>
        <fullName evidence="4">Ciliary neurotrophic factor</fullName>
    </recommendedName>
</protein>
<dbReference type="PANTHER" id="PTHR15196">
    <property type="entry name" value="CILIARY NEUROTROPHIC FACTOR"/>
    <property type="match status" value="1"/>
</dbReference>
<dbReference type="PANTHER" id="PTHR15196:SF1">
    <property type="entry name" value="CILIARY NEUROTROPHIC FACTOR"/>
    <property type="match status" value="1"/>
</dbReference>
<gene>
    <name evidence="2" type="ORF">AALO_G00301340</name>
</gene>
<dbReference type="Gene3D" id="1.20.1250.10">
    <property type="match status" value="1"/>
</dbReference>
<dbReference type="Pfam" id="PF01110">
    <property type="entry name" value="CNTF"/>
    <property type="match status" value="1"/>
</dbReference>
<proteinExistence type="predicted"/>
<dbReference type="SUPFAM" id="SSF47266">
    <property type="entry name" value="4-helical cytokines"/>
    <property type="match status" value="1"/>
</dbReference>
<name>A0AAV6FIU2_9TELE</name>
<accession>A0AAV6FIU2</accession>
<dbReference type="GO" id="GO:0005127">
    <property type="term" value="F:ciliary neurotrophic factor receptor binding"/>
    <property type="evidence" value="ECO:0007669"/>
    <property type="project" value="InterPro"/>
</dbReference>
<organism evidence="2 3">
    <name type="scientific">Alosa alosa</name>
    <name type="common">allis shad</name>
    <dbReference type="NCBI Taxonomy" id="278164"/>
    <lineage>
        <taxon>Eukaryota</taxon>
        <taxon>Metazoa</taxon>
        <taxon>Chordata</taxon>
        <taxon>Craniata</taxon>
        <taxon>Vertebrata</taxon>
        <taxon>Euteleostomi</taxon>
        <taxon>Actinopterygii</taxon>
        <taxon>Neopterygii</taxon>
        <taxon>Teleostei</taxon>
        <taxon>Clupei</taxon>
        <taxon>Clupeiformes</taxon>
        <taxon>Clupeoidei</taxon>
        <taxon>Clupeidae</taxon>
        <taxon>Alosa</taxon>
    </lineage>
</organism>
<dbReference type="InterPro" id="IPR000151">
    <property type="entry name" value="Ciliary_neurotrophic_fac_CNTF"/>
</dbReference>
<evidence type="ECO:0000256" key="1">
    <source>
        <dbReference type="SAM" id="MobiDB-lite"/>
    </source>
</evidence>
<keyword evidence="3" id="KW-1185">Reference proteome</keyword>
<evidence type="ECO:0000313" key="3">
    <source>
        <dbReference type="Proteomes" id="UP000823561"/>
    </source>
</evidence>
<feature type="compositionally biased region" description="Basic and acidic residues" evidence="1">
    <location>
        <begin position="136"/>
        <end position="146"/>
    </location>
</feature>
<dbReference type="GO" id="GO:0043524">
    <property type="term" value="P:negative regulation of neuron apoptotic process"/>
    <property type="evidence" value="ECO:0007669"/>
    <property type="project" value="InterPro"/>
</dbReference>
<feature type="region of interest" description="Disordered" evidence="1">
    <location>
        <begin position="134"/>
        <end position="153"/>
    </location>
</feature>
<dbReference type="Proteomes" id="UP000823561">
    <property type="component" value="Chromosome 24"/>
</dbReference>
<dbReference type="InterPro" id="IPR009079">
    <property type="entry name" value="4_helix_cytokine-like_core"/>
</dbReference>
<evidence type="ECO:0008006" key="4">
    <source>
        <dbReference type="Google" id="ProtNLM"/>
    </source>
</evidence>
<comment type="caution">
    <text evidence="2">The sequence shown here is derived from an EMBL/GenBank/DDBJ whole genome shotgun (WGS) entry which is preliminary data.</text>
</comment>
<dbReference type="EMBL" id="JADWDJ010000024">
    <property type="protein sequence ID" value="KAG5261217.1"/>
    <property type="molecule type" value="Genomic_DNA"/>
</dbReference>
<sequence>MEGQEDPQPTGQGSPATRKAVDLARLIKEDCSRLLELYKERETFPENKTSEGGPHLVSVAAISSPDVLTTVERVWHHRCALRRCLELLERQIVWEEEEMGEGGGEYEEVRQAVKVRLGHLLHSTRVLLEAEDVDQGSDHLSPDHDCTQGTEEVDSSNTMNMKIWTHHLLQDLIHWTDSAMKTLHIFHMERTGQQEQQEL</sequence>
<dbReference type="AlphaFoldDB" id="A0AAV6FIU2"/>
<dbReference type="GO" id="GO:0070120">
    <property type="term" value="P:ciliary neurotrophic factor-mediated signaling pathway"/>
    <property type="evidence" value="ECO:0007669"/>
    <property type="project" value="InterPro"/>
</dbReference>